<evidence type="ECO:0000313" key="5">
    <source>
        <dbReference type="Proteomes" id="UP001500729"/>
    </source>
</evidence>
<dbReference type="Gene3D" id="3.40.630.30">
    <property type="match status" value="1"/>
</dbReference>
<dbReference type="InterPro" id="IPR016181">
    <property type="entry name" value="Acyl_CoA_acyltransferase"/>
</dbReference>
<dbReference type="Pfam" id="PF00583">
    <property type="entry name" value="Acetyltransf_1"/>
    <property type="match status" value="1"/>
</dbReference>
<dbReference type="PANTHER" id="PTHR43877:SF2">
    <property type="entry name" value="AMINOALKYLPHOSPHONATE N-ACETYLTRANSFERASE-RELATED"/>
    <property type="match status" value="1"/>
</dbReference>
<dbReference type="RefSeq" id="WP_009948487.1">
    <property type="nucleotide sequence ID" value="NZ_BAAAGS010000048.1"/>
</dbReference>
<reference evidence="5" key="1">
    <citation type="journal article" date="2019" name="Int. J. Syst. Evol. Microbiol.">
        <title>The Global Catalogue of Microorganisms (GCM) 10K type strain sequencing project: providing services to taxonomists for standard genome sequencing and annotation.</title>
        <authorList>
            <consortium name="The Broad Institute Genomics Platform"/>
            <consortium name="The Broad Institute Genome Sequencing Center for Infectious Disease"/>
            <person name="Wu L."/>
            <person name="Ma J."/>
        </authorList>
    </citation>
    <scope>NUCLEOTIDE SEQUENCE [LARGE SCALE GENOMIC DNA]</scope>
    <source>
        <strain evidence="5">JCM 10303</strain>
    </source>
</reference>
<dbReference type="SUPFAM" id="SSF55729">
    <property type="entry name" value="Acyl-CoA N-acyltransferases (Nat)"/>
    <property type="match status" value="1"/>
</dbReference>
<dbReference type="PANTHER" id="PTHR43877">
    <property type="entry name" value="AMINOALKYLPHOSPHONATE N-ACETYLTRANSFERASE-RELATED-RELATED"/>
    <property type="match status" value="1"/>
</dbReference>
<dbReference type="CDD" id="cd04301">
    <property type="entry name" value="NAT_SF"/>
    <property type="match status" value="1"/>
</dbReference>
<dbReference type="InterPro" id="IPR000182">
    <property type="entry name" value="GNAT_dom"/>
</dbReference>
<dbReference type="EMBL" id="BAAAGS010000048">
    <property type="protein sequence ID" value="GAA0549585.1"/>
    <property type="molecule type" value="Genomic_DNA"/>
</dbReference>
<evidence type="ECO:0000313" key="4">
    <source>
        <dbReference type="EMBL" id="GAA0549585.1"/>
    </source>
</evidence>
<keyword evidence="2" id="KW-0012">Acyltransferase</keyword>
<accession>A0ABP3NS23</accession>
<keyword evidence="1" id="KW-0808">Transferase</keyword>
<proteinExistence type="predicted"/>
<dbReference type="InterPro" id="IPR050832">
    <property type="entry name" value="Bact_Acetyltransf"/>
</dbReference>
<gene>
    <name evidence="4" type="ORF">GCM10009533_55220</name>
</gene>
<dbReference type="PROSITE" id="PS51186">
    <property type="entry name" value="GNAT"/>
    <property type="match status" value="1"/>
</dbReference>
<keyword evidence="5" id="KW-1185">Reference proteome</keyword>
<evidence type="ECO:0000256" key="1">
    <source>
        <dbReference type="ARBA" id="ARBA00022679"/>
    </source>
</evidence>
<feature type="domain" description="N-acetyltransferase" evidence="3">
    <location>
        <begin position="3"/>
        <end position="156"/>
    </location>
</feature>
<dbReference type="Proteomes" id="UP001500729">
    <property type="component" value="Unassembled WGS sequence"/>
</dbReference>
<evidence type="ECO:0000256" key="2">
    <source>
        <dbReference type="ARBA" id="ARBA00023315"/>
    </source>
</evidence>
<evidence type="ECO:0000259" key="3">
    <source>
        <dbReference type="PROSITE" id="PS51186"/>
    </source>
</evidence>
<sequence>MRIEIAGYRHPDAKRLIEDLQQVYLDRYGEEDRTPVDPGDFEPPRGLFLLGYLEGCAVASGGWRVLDSGQPGFRDGDVELKRMYTAPEVRGRGLSRLMLAELEARAAVAGHRRIVLETGTRQPEAIGLYASSGYREIEKFGVYRHDPDSVCLGKTI</sequence>
<name>A0ABP3NS23_SACER</name>
<organism evidence="4 5">
    <name type="scientific">Saccharopolyspora erythraea</name>
    <name type="common">Streptomyces erythraeus</name>
    <dbReference type="NCBI Taxonomy" id="1836"/>
    <lineage>
        <taxon>Bacteria</taxon>
        <taxon>Bacillati</taxon>
        <taxon>Actinomycetota</taxon>
        <taxon>Actinomycetes</taxon>
        <taxon>Pseudonocardiales</taxon>
        <taxon>Pseudonocardiaceae</taxon>
        <taxon>Saccharopolyspora</taxon>
    </lineage>
</organism>
<comment type="caution">
    <text evidence="4">The sequence shown here is derived from an EMBL/GenBank/DDBJ whole genome shotgun (WGS) entry which is preliminary data.</text>
</comment>
<protein>
    <submittedName>
        <fullName evidence="4">GNAT family N-acetyltransferase</fullName>
    </submittedName>
</protein>